<dbReference type="CDD" id="cd06257">
    <property type="entry name" value="DnaJ"/>
    <property type="match status" value="1"/>
</dbReference>
<accession>A0AA36MT71</accession>
<organism evidence="2 3">
    <name type="scientific">Effrenium voratum</name>
    <dbReference type="NCBI Taxonomy" id="2562239"/>
    <lineage>
        <taxon>Eukaryota</taxon>
        <taxon>Sar</taxon>
        <taxon>Alveolata</taxon>
        <taxon>Dinophyceae</taxon>
        <taxon>Suessiales</taxon>
        <taxon>Symbiodiniaceae</taxon>
        <taxon>Effrenium</taxon>
    </lineage>
</organism>
<evidence type="ECO:0000313" key="3">
    <source>
        <dbReference type="Proteomes" id="UP001178507"/>
    </source>
</evidence>
<gene>
    <name evidence="2" type="ORF">EVOR1521_LOCUS6713</name>
</gene>
<proteinExistence type="predicted"/>
<reference evidence="2" key="1">
    <citation type="submission" date="2023-08" db="EMBL/GenBank/DDBJ databases">
        <authorList>
            <person name="Chen Y."/>
            <person name="Shah S."/>
            <person name="Dougan E. K."/>
            <person name="Thang M."/>
            <person name="Chan C."/>
        </authorList>
    </citation>
    <scope>NUCLEOTIDE SEQUENCE</scope>
</reference>
<dbReference type="InterPro" id="IPR036869">
    <property type="entry name" value="J_dom_sf"/>
</dbReference>
<dbReference type="EMBL" id="CAUJNA010000513">
    <property type="protein sequence ID" value="CAJ1378077.1"/>
    <property type="molecule type" value="Genomic_DNA"/>
</dbReference>
<dbReference type="Pfam" id="PF00226">
    <property type="entry name" value="DnaJ"/>
    <property type="match status" value="1"/>
</dbReference>
<name>A0AA36MT71_9DINO</name>
<feature type="domain" description="J" evidence="1">
    <location>
        <begin position="88"/>
        <end position="145"/>
    </location>
</feature>
<evidence type="ECO:0000259" key="1">
    <source>
        <dbReference type="SMART" id="SM00271"/>
    </source>
</evidence>
<dbReference type="SMART" id="SM00271">
    <property type="entry name" value="DnaJ"/>
    <property type="match status" value="1"/>
</dbReference>
<dbReference type="Gene3D" id="1.10.287.110">
    <property type="entry name" value="DnaJ domain"/>
    <property type="match status" value="1"/>
</dbReference>
<dbReference type="InterPro" id="IPR001623">
    <property type="entry name" value="DnaJ_domain"/>
</dbReference>
<dbReference type="SUPFAM" id="SSF46565">
    <property type="entry name" value="Chaperone J-domain"/>
    <property type="match status" value="1"/>
</dbReference>
<keyword evidence="3" id="KW-1185">Reference proteome</keyword>
<dbReference type="Proteomes" id="UP001178507">
    <property type="component" value="Unassembled WGS sequence"/>
</dbReference>
<comment type="caution">
    <text evidence="2">The sequence shown here is derived from an EMBL/GenBank/DDBJ whole genome shotgun (WGS) entry which is preliminary data.</text>
</comment>
<protein>
    <recommendedName>
        <fullName evidence="1">J domain-containing protein</fullName>
    </recommendedName>
</protein>
<sequence>MADFSSLTYGEDYKSQFSPQLSVKNLLEVLLQEGFEFMEEGTCTNVKLLDGDTQADSKISFMDVPKNSADPRLSDVKRGELERIRKCKTSAEVLELQPGATASAAQKAFFRKSVLVHPDKNGFPGATEAMKILSSAREAAEKGRSDQRLEVAFDVGEAPAELPQLLSFRRQTKVEQADFWKLDGQLGFRSAITAETEVDDPKARSFLESAWRNGEMMEKGKLKADKVFSIEAVRYKQWKAYSNGVLRVMLNEVKQKSFNTRGQFGTFPEITLTSSALDEAMARENAAMGSLFKDLVESALSLCGRLNASA</sequence>
<dbReference type="AlphaFoldDB" id="A0AA36MT71"/>
<evidence type="ECO:0000313" key="2">
    <source>
        <dbReference type="EMBL" id="CAJ1378077.1"/>
    </source>
</evidence>